<dbReference type="WBParaSite" id="ACAC_0001450201-mRNA-1">
    <property type="protein sequence ID" value="ACAC_0001450201-mRNA-1"/>
    <property type="gene ID" value="ACAC_0001450201"/>
</dbReference>
<proteinExistence type="predicted"/>
<reference evidence="2" key="2">
    <citation type="submission" date="2017-02" db="UniProtKB">
        <authorList>
            <consortium name="WormBaseParasite"/>
        </authorList>
    </citation>
    <scope>IDENTIFICATION</scope>
</reference>
<dbReference type="AlphaFoldDB" id="A0A0K0DRW3"/>
<evidence type="ECO:0000313" key="1">
    <source>
        <dbReference type="Proteomes" id="UP000035642"/>
    </source>
</evidence>
<evidence type="ECO:0000313" key="2">
    <source>
        <dbReference type="WBParaSite" id="ACAC_0001450201-mRNA-1"/>
    </source>
</evidence>
<protein>
    <submittedName>
        <fullName evidence="2">Ion_trans domain-containing protein</fullName>
    </submittedName>
</protein>
<name>A0A0K0DRW3_ANGCA</name>
<organism evidence="1 2">
    <name type="scientific">Angiostrongylus cantonensis</name>
    <name type="common">Rat lungworm</name>
    <dbReference type="NCBI Taxonomy" id="6313"/>
    <lineage>
        <taxon>Eukaryota</taxon>
        <taxon>Metazoa</taxon>
        <taxon>Ecdysozoa</taxon>
        <taxon>Nematoda</taxon>
        <taxon>Chromadorea</taxon>
        <taxon>Rhabditida</taxon>
        <taxon>Rhabditina</taxon>
        <taxon>Rhabditomorpha</taxon>
        <taxon>Strongyloidea</taxon>
        <taxon>Metastrongylidae</taxon>
        <taxon>Angiostrongylus</taxon>
    </lineage>
</organism>
<accession>A0A0K0DRW3</accession>
<dbReference type="Proteomes" id="UP000035642">
    <property type="component" value="Unassembled WGS sequence"/>
</dbReference>
<sequence length="67" mass="7776">LPVVSVESFWMTAELLRILEDMLPLTEKLSISWPVSEHFVQMLVNLIFLPVVSVESFWMTAELLRVD</sequence>
<keyword evidence="1" id="KW-1185">Reference proteome</keyword>
<reference evidence="1" key="1">
    <citation type="submission" date="2012-09" db="EMBL/GenBank/DDBJ databases">
        <authorList>
            <person name="Martin A.A."/>
        </authorList>
    </citation>
    <scope>NUCLEOTIDE SEQUENCE</scope>
</reference>